<dbReference type="RefSeq" id="XP_016762736.1">
    <property type="nucleotide sequence ID" value="XM_016910326.1"/>
</dbReference>
<keyword evidence="3" id="KW-0119">Carbohydrate metabolism</keyword>
<dbReference type="SUPFAM" id="SSF74650">
    <property type="entry name" value="Galactose mutarotase-like"/>
    <property type="match status" value="1"/>
</dbReference>
<dbReference type="PANTHER" id="PTHR10091:SF6">
    <property type="entry name" value="1-EPIMERASE, PUTATIVE (AFU_ORTHOLOGUE AFUA_3G13240)-RELATED"/>
    <property type="match status" value="1"/>
</dbReference>
<dbReference type="InterPro" id="IPR011013">
    <property type="entry name" value="Gal_mutarotase_sf_dom"/>
</dbReference>
<dbReference type="InterPro" id="IPR047215">
    <property type="entry name" value="Galactose_mutarotase-like"/>
</dbReference>
<dbReference type="OrthoDB" id="274691at2759"/>
<dbReference type="EMBL" id="KB456262">
    <property type="protein sequence ID" value="EMF14615.1"/>
    <property type="molecule type" value="Genomic_DNA"/>
</dbReference>
<dbReference type="GO" id="GO:0006006">
    <property type="term" value="P:glucose metabolic process"/>
    <property type="evidence" value="ECO:0007669"/>
    <property type="project" value="TreeGrafter"/>
</dbReference>
<feature type="chain" id="PRO_5004033154" evidence="4">
    <location>
        <begin position="19"/>
        <end position="400"/>
    </location>
</feature>
<sequence length="400" mass="43029">MFVASGTAVLAAAALVSAQAGYGSASASPFAPFSGDPFQKYELSANGISATFIPYGARLTSLVVNDKNGNPQDVAVGYDEGARYLEDTETNHTFFGAVVGRYANRIKNGTFAIDGVQSDIPKNEHNGTNTLHGGLVGYDQQNWTVAALSKSSITFTFYDEAQQGFPGDVLNVGTFTLEDDQTFTSRLVSIPFNDATPIMLSHHIYWSLGAYVNEDALTILNDTLYLPYAKRYIQTDGILIPNGSIAVTKGTGLDFTQPDTTIGSNIPNTAGFCGTGCTGIDNAFITDRAPSTGVQDKGLEVLRMWSPHTGIQLSVETDQNGIQIYTCVGQNGSIKLKKSQQHIAGQDAALEKYGCIVIETQDWIDGINHPEWGREEYQIASATTPPIVNFAKFKFSVVNP</sequence>
<dbReference type="InterPro" id="IPR008183">
    <property type="entry name" value="Aldose_1/G6P_1-epimerase"/>
</dbReference>
<dbReference type="Pfam" id="PF01263">
    <property type="entry name" value="Aldose_epim"/>
    <property type="match status" value="1"/>
</dbReference>
<dbReference type="InterPro" id="IPR014718">
    <property type="entry name" value="GH-type_carb-bd"/>
</dbReference>
<evidence type="ECO:0000256" key="1">
    <source>
        <dbReference type="ARBA" id="ARBA00006206"/>
    </source>
</evidence>
<dbReference type="STRING" id="692275.M3D8Z2"/>
<evidence type="ECO:0000256" key="4">
    <source>
        <dbReference type="SAM" id="SignalP"/>
    </source>
</evidence>
<dbReference type="OMA" id="NWATYQF"/>
<proteinExistence type="inferred from homology"/>
<reference evidence="5 6" key="1">
    <citation type="journal article" date="2012" name="PLoS Pathog.">
        <title>Diverse lifestyles and strategies of plant pathogenesis encoded in the genomes of eighteen Dothideomycetes fungi.</title>
        <authorList>
            <person name="Ohm R.A."/>
            <person name="Feau N."/>
            <person name="Henrissat B."/>
            <person name="Schoch C.L."/>
            <person name="Horwitz B.A."/>
            <person name="Barry K.W."/>
            <person name="Condon B.J."/>
            <person name="Copeland A.C."/>
            <person name="Dhillon B."/>
            <person name="Glaser F."/>
            <person name="Hesse C.N."/>
            <person name="Kosti I."/>
            <person name="LaButti K."/>
            <person name="Lindquist E.A."/>
            <person name="Lucas S."/>
            <person name="Salamov A.A."/>
            <person name="Bradshaw R.E."/>
            <person name="Ciuffetti L."/>
            <person name="Hamelin R.C."/>
            <person name="Kema G.H.J."/>
            <person name="Lawrence C."/>
            <person name="Scott J.A."/>
            <person name="Spatafora J.W."/>
            <person name="Turgeon B.G."/>
            <person name="de Wit P.J.G.M."/>
            <person name="Zhong S."/>
            <person name="Goodwin S.B."/>
            <person name="Grigoriev I.V."/>
        </authorList>
    </citation>
    <scope>NUCLEOTIDE SEQUENCE [LARGE SCALE GENOMIC DNA]</scope>
    <source>
        <strain evidence="5 6">SO2202</strain>
    </source>
</reference>
<dbReference type="HOGENOM" id="CLU_031753_0_0_1"/>
<gene>
    <name evidence="5" type="ORF">SEPMUDRAFT_83057</name>
</gene>
<dbReference type="GO" id="GO:0030246">
    <property type="term" value="F:carbohydrate binding"/>
    <property type="evidence" value="ECO:0007669"/>
    <property type="project" value="InterPro"/>
</dbReference>
<dbReference type="GO" id="GO:0004034">
    <property type="term" value="F:aldose 1-epimerase activity"/>
    <property type="evidence" value="ECO:0007669"/>
    <property type="project" value="TreeGrafter"/>
</dbReference>
<protein>
    <submittedName>
        <fullName evidence="5">Galactose mutarotase-like protein</fullName>
    </submittedName>
</protein>
<name>M3D8Z2_SPHMS</name>
<keyword evidence="2" id="KW-0413">Isomerase</keyword>
<organism evidence="5 6">
    <name type="scientific">Sphaerulina musiva (strain SO2202)</name>
    <name type="common">Poplar stem canker fungus</name>
    <name type="synonym">Septoria musiva</name>
    <dbReference type="NCBI Taxonomy" id="692275"/>
    <lineage>
        <taxon>Eukaryota</taxon>
        <taxon>Fungi</taxon>
        <taxon>Dikarya</taxon>
        <taxon>Ascomycota</taxon>
        <taxon>Pezizomycotina</taxon>
        <taxon>Dothideomycetes</taxon>
        <taxon>Dothideomycetidae</taxon>
        <taxon>Mycosphaerellales</taxon>
        <taxon>Mycosphaerellaceae</taxon>
        <taxon>Sphaerulina</taxon>
    </lineage>
</organism>
<keyword evidence="4" id="KW-0732">Signal</keyword>
<feature type="signal peptide" evidence="4">
    <location>
        <begin position="1"/>
        <end position="18"/>
    </location>
</feature>
<dbReference type="eggNOG" id="KOG1604">
    <property type="taxonomic scope" value="Eukaryota"/>
</dbReference>
<dbReference type="PANTHER" id="PTHR10091">
    <property type="entry name" value="ALDOSE-1-EPIMERASE"/>
    <property type="match status" value="1"/>
</dbReference>
<evidence type="ECO:0000256" key="2">
    <source>
        <dbReference type="ARBA" id="ARBA00023235"/>
    </source>
</evidence>
<dbReference type="Proteomes" id="UP000016931">
    <property type="component" value="Unassembled WGS sequence"/>
</dbReference>
<dbReference type="AlphaFoldDB" id="M3D8Z2"/>
<evidence type="ECO:0000256" key="3">
    <source>
        <dbReference type="ARBA" id="ARBA00023277"/>
    </source>
</evidence>
<evidence type="ECO:0000313" key="5">
    <source>
        <dbReference type="EMBL" id="EMF14615.1"/>
    </source>
</evidence>
<dbReference type="CDD" id="cd09019">
    <property type="entry name" value="galactose_mutarotase_like"/>
    <property type="match status" value="1"/>
</dbReference>
<evidence type="ECO:0000313" key="6">
    <source>
        <dbReference type="Proteomes" id="UP000016931"/>
    </source>
</evidence>
<accession>M3D8Z2</accession>
<dbReference type="GeneID" id="27907463"/>
<keyword evidence="6" id="KW-1185">Reference proteome</keyword>
<dbReference type="Gene3D" id="2.70.98.10">
    <property type="match status" value="1"/>
</dbReference>
<dbReference type="GO" id="GO:0033499">
    <property type="term" value="P:galactose catabolic process via UDP-galactose, Leloir pathway"/>
    <property type="evidence" value="ECO:0007669"/>
    <property type="project" value="TreeGrafter"/>
</dbReference>
<comment type="similarity">
    <text evidence="1">Belongs to the aldose epimerase family.</text>
</comment>